<accession>A0A6H5ID71</accession>
<evidence type="ECO:0000313" key="2">
    <source>
        <dbReference type="EMBL" id="CAB0034476.1"/>
    </source>
</evidence>
<proteinExistence type="predicted"/>
<evidence type="ECO:0000313" key="3">
    <source>
        <dbReference type="Proteomes" id="UP000479190"/>
    </source>
</evidence>
<gene>
    <name evidence="2" type="ORF">TBRA_LOCUS6374</name>
</gene>
<organism evidence="2 3">
    <name type="scientific">Trichogramma brassicae</name>
    <dbReference type="NCBI Taxonomy" id="86971"/>
    <lineage>
        <taxon>Eukaryota</taxon>
        <taxon>Metazoa</taxon>
        <taxon>Ecdysozoa</taxon>
        <taxon>Arthropoda</taxon>
        <taxon>Hexapoda</taxon>
        <taxon>Insecta</taxon>
        <taxon>Pterygota</taxon>
        <taxon>Neoptera</taxon>
        <taxon>Endopterygota</taxon>
        <taxon>Hymenoptera</taxon>
        <taxon>Apocrita</taxon>
        <taxon>Proctotrupomorpha</taxon>
        <taxon>Chalcidoidea</taxon>
        <taxon>Trichogrammatidae</taxon>
        <taxon>Trichogramma</taxon>
    </lineage>
</organism>
<dbReference type="AlphaFoldDB" id="A0A6H5ID71"/>
<evidence type="ECO:0000256" key="1">
    <source>
        <dbReference type="SAM" id="MobiDB-lite"/>
    </source>
</evidence>
<reference evidence="2 3" key="1">
    <citation type="submission" date="2020-02" db="EMBL/GenBank/DDBJ databases">
        <authorList>
            <person name="Ferguson B K."/>
        </authorList>
    </citation>
    <scope>NUCLEOTIDE SEQUENCE [LARGE SCALE GENOMIC DNA]</scope>
</reference>
<dbReference type="EMBL" id="CADCXV010000744">
    <property type="protein sequence ID" value="CAB0034476.1"/>
    <property type="molecule type" value="Genomic_DNA"/>
</dbReference>
<dbReference type="Proteomes" id="UP000479190">
    <property type="component" value="Unassembled WGS sequence"/>
</dbReference>
<dbReference type="OrthoDB" id="6740702at2759"/>
<keyword evidence="3" id="KW-1185">Reference proteome</keyword>
<name>A0A6H5ID71_9HYME</name>
<protein>
    <submittedName>
        <fullName evidence="2">Uncharacterized protein</fullName>
    </submittedName>
</protein>
<sequence>MIKNDDDLCLPRALIVGETYLACRNDVTAEAKKKWERARDGRYRHQRELALQLMRDAGVTIDGRGAGYEEIVKFQAHYDLKNISIVAFDKITYGQGSNPFFDDSSRRRVQKARLDDRAYSYAVYSASSLHRLHTRRRYEKHVRYLWYSRIRISNRPRWTAIGYRYTFPSAASPAASFARRESGREFRPPRREGESRSTRVRSASRETIRRYLRFGPELTFTARAYIRMRTSAIALRSCFSYIRARDDAARTSVYVLRMWTVGLWEIDIC</sequence>
<feature type="region of interest" description="Disordered" evidence="1">
    <location>
        <begin position="179"/>
        <end position="201"/>
    </location>
</feature>